<evidence type="ECO:0000256" key="9">
    <source>
        <dbReference type="ARBA" id="ARBA00023146"/>
    </source>
</evidence>
<evidence type="ECO:0000256" key="14">
    <source>
        <dbReference type="SAM" id="MobiDB-lite"/>
    </source>
</evidence>
<feature type="compositionally biased region" description="Polar residues" evidence="14">
    <location>
        <begin position="61"/>
        <end position="82"/>
    </location>
</feature>
<dbReference type="SMART" id="SM00836">
    <property type="entry name" value="DALR_1"/>
    <property type="match status" value="1"/>
</dbReference>
<comment type="subcellular location">
    <subcellularLocation>
        <location evidence="1">Cytoplasm</location>
        <location evidence="1">Cytosol</location>
    </subcellularLocation>
</comment>
<dbReference type="Gene3D" id="3.40.50.620">
    <property type="entry name" value="HUPs"/>
    <property type="match status" value="1"/>
</dbReference>
<evidence type="ECO:0000313" key="18">
    <source>
        <dbReference type="EMBL" id="CAF3722559.1"/>
    </source>
</evidence>
<dbReference type="EMBL" id="CAJNOQ010002232">
    <property type="protein sequence ID" value="CAF0946416.1"/>
    <property type="molecule type" value="Genomic_DNA"/>
</dbReference>
<dbReference type="PANTHER" id="PTHR11956">
    <property type="entry name" value="ARGINYL-TRNA SYNTHETASE"/>
    <property type="match status" value="1"/>
</dbReference>
<dbReference type="PRINTS" id="PR01038">
    <property type="entry name" value="TRNASYNTHARG"/>
</dbReference>
<keyword evidence="8 12" id="KW-0648">Protein biosynthesis</keyword>
<reference evidence="17" key="1">
    <citation type="submission" date="2021-02" db="EMBL/GenBank/DDBJ databases">
        <authorList>
            <person name="Nowell W R."/>
        </authorList>
    </citation>
    <scope>NUCLEOTIDE SEQUENCE</scope>
</reference>
<dbReference type="GO" id="GO:0004814">
    <property type="term" value="F:arginine-tRNA ligase activity"/>
    <property type="evidence" value="ECO:0007669"/>
    <property type="project" value="UniProtKB-EC"/>
</dbReference>
<keyword evidence="5 12" id="KW-0436">Ligase</keyword>
<feature type="coiled-coil region" evidence="13">
    <location>
        <begin position="1"/>
        <end position="54"/>
    </location>
</feature>
<sequence>MENIVQHLTQLEEHVKHLESQLFDRPEFQNNTRLDQLRTENDKLNFRANILVRRIEDLKSKQPTKSAVHNSGVNKPSKSNNPHFIMNGELKEDDAYSVCVQNSVQHLLDQAIKLAYPNNQNLPVIITPGKTSDYQCNSAMPIAQKLGQENAESPQNPKQIAQTIVQHIPKHPIIDSVDISGPGFINIHIAPTFVSKQIRKILLNGALPPNINSKNKKVVIDFSSPNIAKEMHVGHLRSTIIGDSIARLLEYLGYNVLRLNHLGDWGTQFGMLIAHLQDKFPEYLHNSPPIHDLLTFYKTSKKRFDDEPDFQKRAYQNVVKLQSYDPDIIHAWQLICEVSRRDFEYIYRELDIRIIDRGESFYQPMMEIVVDELEQKQLLKEEEGRKVWFLPGITVPMTIVKSDGGFTYDTSDMACIKQRLLDEKADWIIYVIDSGQSLHMQSVFAGAKLAGWINETSDVRIDHVGFGVVLGEDGKKLKSRSGEAIRLRDLLDEGLQRSLTKLKEKERDKVLSADELSKAQKSVAYGCIKYADLSKSRTAVYEFSFDKMLDDRGNTAVYMLYAYTRIRSIARNAGIKEETLKQKAAEIDLDFETDQREFKLAKCILRYSDVFVRLLDDLFMHALCEYMYQLATAFTDFYDKCYCIEKDKITGETTINYRRILLCEATANVMKQCFEILGIQPLQRM</sequence>
<dbReference type="GO" id="GO:0006420">
    <property type="term" value="P:arginyl-tRNA aminoacylation"/>
    <property type="evidence" value="ECO:0007669"/>
    <property type="project" value="InterPro"/>
</dbReference>
<evidence type="ECO:0000256" key="10">
    <source>
        <dbReference type="ARBA" id="ARBA00033033"/>
    </source>
</evidence>
<dbReference type="SUPFAM" id="SSF55190">
    <property type="entry name" value="Arginyl-tRNA synthetase (ArgRS), N-terminal 'additional' domain"/>
    <property type="match status" value="1"/>
</dbReference>
<evidence type="ECO:0000313" key="19">
    <source>
        <dbReference type="Proteomes" id="UP000663829"/>
    </source>
</evidence>
<dbReference type="InterPro" id="IPR014729">
    <property type="entry name" value="Rossmann-like_a/b/a_fold"/>
</dbReference>
<dbReference type="Proteomes" id="UP000663829">
    <property type="component" value="Unassembled WGS sequence"/>
</dbReference>
<dbReference type="InterPro" id="IPR035684">
    <property type="entry name" value="ArgRS_core"/>
</dbReference>
<evidence type="ECO:0000256" key="11">
    <source>
        <dbReference type="ARBA" id="ARBA00049339"/>
    </source>
</evidence>
<dbReference type="InterPro" id="IPR009080">
    <property type="entry name" value="tRNAsynth_Ia_anticodon-bd"/>
</dbReference>
<dbReference type="GO" id="GO:0017101">
    <property type="term" value="C:aminoacyl-tRNA synthetase multienzyme complex"/>
    <property type="evidence" value="ECO:0007669"/>
    <property type="project" value="UniProtKB-ARBA"/>
</dbReference>
<dbReference type="Gene3D" id="3.30.1360.70">
    <property type="entry name" value="Arginyl tRNA synthetase N-terminal domain"/>
    <property type="match status" value="1"/>
</dbReference>
<evidence type="ECO:0000256" key="13">
    <source>
        <dbReference type="SAM" id="Coils"/>
    </source>
</evidence>
<dbReference type="HAMAP" id="MF_00123">
    <property type="entry name" value="Arg_tRNA_synth"/>
    <property type="match status" value="1"/>
</dbReference>
<dbReference type="FunFam" id="3.40.50.620:FF:000084">
    <property type="entry name" value="arginine--tRNA ligase, cytoplasmic"/>
    <property type="match status" value="1"/>
</dbReference>
<dbReference type="Proteomes" id="UP000681722">
    <property type="component" value="Unassembled WGS sequence"/>
</dbReference>
<evidence type="ECO:0000256" key="2">
    <source>
        <dbReference type="ARBA" id="ARBA00005594"/>
    </source>
</evidence>
<dbReference type="FunFam" id="1.10.730.10:FF:000064">
    <property type="entry name" value="Probable arginine--tRNA ligase, cytoplasmic"/>
    <property type="match status" value="1"/>
</dbReference>
<evidence type="ECO:0000256" key="6">
    <source>
        <dbReference type="ARBA" id="ARBA00022741"/>
    </source>
</evidence>
<dbReference type="Pfam" id="PF03485">
    <property type="entry name" value="Arg_tRNA_synt_N"/>
    <property type="match status" value="1"/>
</dbReference>
<evidence type="ECO:0000256" key="8">
    <source>
        <dbReference type="ARBA" id="ARBA00022917"/>
    </source>
</evidence>
<dbReference type="EMBL" id="CAJOBC010002232">
    <property type="protein sequence ID" value="CAF3722559.1"/>
    <property type="molecule type" value="Genomic_DNA"/>
</dbReference>
<name>A0A814CSU4_9BILA</name>
<dbReference type="Pfam" id="PF05746">
    <property type="entry name" value="DALR_1"/>
    <property type="match status" value="1"/>
</dbReference>
<evidence type="ECO:0000256" key="1">
    <source>
        <dbReference type="ARBA" id="ARBA00004514"/>
    </source>
</evidence>
<accession>A0A814CSU4</accession>
<dbReference type="FunFam" id="3.30.1360.70:FF:000002">
    <property type="entry name" value="arginine--tRNA ligase, cytoplasmic"/>
    <property type="match status" value="1"/>
</dbReference>
<keyword evidence="13" id="KW-0175">Coiled coil</keyword>
<dbReference type="OrthoDB" id="68056at2759"/>
<keyword evidence="9 12" id="KW-0030">Aminoacyl-tRNA synthetase</keyword>
<evidence type="ECO:0000313" key="17">
    <source>
        <dbReference type="EMBL" id="CAF0946416.1"/>
    </source>
</evidence>
<feature type="region of interest" description="Disordered" evidence="14">
    <location>
        <begin position="60"/>
        <end position="82"/>
    </location>
</feature>
<keyword evidence="19" id="KW-1185">Reference proteome</keyword>
<dbReference type="InterPro" id="IPR001412">
    <property type="entry name" value="aa-tRNA-synth_I_CS"/>
</dbReference>
<dbReference type="InterPro" id="IPR001278">
    <property type="entry name" value="Arg-tRNA-ligase"/>
</dbReference>
<dbReference type="SUPFAM" id="SSF47323">
    <property type="entry name" value="Anticodon-binding domain of a subclass of class I aminoacyl-tRNA synthetases"/>
    <property type="match status" value="1"/>
</dbReference>
<dbReference type="InterPro" id="IPR005148">
    <property type="entry name" value="Arg-tRNA-synth_N"/>
</dbReference>
<proteinExistence type="inferred from homology"/>
<feature type="domain" description="DALR anticodon binding" evidence="15">
    <location>
        <begin position="559"/>
        <end position="685"/>
    </location>
</feature>
<comment type="caution">
    <text evidence="17">The sequence shown here is derived from an EMBL/GenBank/DDBJ whole genome shotgun (WGS) entry which is preliminary data.</text>
</comment>
<evidence type="ECO:0000256" key="4">
    <source>
        <dbReference type="ARBA" id="ARBA00022490"/>
    </source>
</evidence>
<dbReference type="InterPro" id="IPR036695">
    <property type="entry name" value="Arg-tRNA-synth_N_sf"/>
</dbReference>
<feature type="domain" description="Arginyl tRNA synthetase N-terminal" evidence="16">
    <location>
        <begin position="102"/>
        <end position="189"/>
    </location>
</feature>
<evidence type="ECO:0000259" key="15">
    <source>
        <dbReference type="SMART" id="SM00836"/>
    </source>
</evidence>
<comment type="catalytic activity">
    <reaction evidence="11">
        <text>tRNA(Arg) + L-arginine + ATP = L-arginyl-tRNA(Arg) + AMP + diphosphate</text>
        <dbReference type="Rhea" id="RHEA:20301"/>
        <dbReference type="Rhea" id="RHEA-COMP:9658"/>
        <dbReference type="Rhea" id="RHEA-COMP:9673"/>
        <dbReference type="ChEBI" id="CHEBI:30616"/>
        <dbReference type="ChEBI" id="CHEBI:32682"/>
        <dbReference type="ChEBI" id="CHEBI:33019"/>
        <dbReference type="ChEBI" id="CHEBI:78442"/>
        <dbReference type="ChEBI" id="CHEBI:78513"/>
        <dbReference type="ChEBI" id="CHEBI:456215"/>
        <dbReference type="EC" id="6.1.1.19"/>
    </reaction>
</comment>
<dbReference type="SUPFAM" id="SSF52374">
    <property type="entry name" value="Nucleotidylyl transferase"/>
    <property type="match status" value="1"/>
</dbReference>
<evidence type="ECO:0000256" key="12">
    <source>
        <dbReference type="RuleBase" id="RU363038"/>
    </source>
</evidence>
<evidence type="ECO:0000256" key="7">
    <source>
        <dbReference type="ARBA" id="ARBA00022840"/>
    </source>
</evidence>
<dbReference type="Pfam" id="PF00750">
    <property type="entry name" value="tRNA-synt_1d"/>
    <property type="match status" value="1"/>
</dbReference>
<dbReference type="NCBIfam" id="TIGR00456">
    <property type="entry name" value="argS"/>
    <property type="match status" value="1"/>
</dbReference>
<keyword evidence="7 12" id="KW-0067">ATP-binding</keyword>
<evidence type="ECO:0000256" key="5">
    <source>
        <dbReference type="ARBA" id="ARBA00022598"/>
    </source>
</evidence>
<evidence type="ECO:0000256" key="3">
    <source>
        <dbReference type="ARBA" id="ARBA00012837"/>
    </source>
</evidence>
<dbReference type="PROSITE" id="PS00178">
    <property type="entry name" value="AA_TRNA_LIGASE_I"/>
    <property type="match status" value="1"/>
</dbReference>
<dbReference type="GO" id="GO:0005829">
    <property type="term" value="C:cytosol"/>
    <property type="evidence" value="ECO:0007669"/>
    <property type="project" value="UniProtKB-SubCell"/>
</dbReference>
<keyword evidence="4" id="KW-0963">Cytoplasm</keyword>
<organism evidence="17 19">
    <name type="scientific">Didymodactylos carnosus</name>
    <dbReference type="NCBI Taxonomy" id="1234261"/>
    <lineage>
        <taxon>Eukaryota</taxon>
        <taxon>Metazoa</taxon>
        <taxon>Spiralia</taxon>
        <taxon>Gnathifera</taxon>
        <taxon>Rotifera</taxon>
        <taxon>Eurotatoria</taxon>
        <taxon>Bdelloidea</taxon>
        <taxon>Philodinida</taxon>
        <taxon>Philodinidae</taxon>
        <taxon>Didymodactylos</taxon>
    </lineage>
</organism>
<dbReference type="InterPro" id="IPR008909">
    <property type="entry name" value="DALR_anticod-bd"/>
</dbReference>
<dbReference type="SMART" id="SM01016">
    <property type="entry name" value="Arg_tRNA_synt_N"/>
    <property type="match status" value="1"/>
</dbReference>
<evidence type="ECO:0000259" key="16">
    <source>
        <dbReference type="SMART" id="SM01016"/>
    </source>
</evidence>
<protein>
    <recommendedName>
        <fullName evidence="3">arginine--tRNA ligase</fullName>
        <ecNumber evidence="3">6.1.1.19</ecNumber>
    </recommendedName>
    <alternativeName>
        <fullName evidence="10">Arginyl-tRNA synthetase</fullName>
    </alternativeName>
</protein>
<dbReference type="AlphaFoldDB" id="A0A814CSU4"/>
<keyword evidence="6 12" id="KW-0547">Nucleotide-binding</keyword>
<gene>
    <name evidence="17" type="ORF">GPM918_LOCUS10998</name>
    <name evidence="18" type="ORF">SRO942_LOCUS10999</name>
</gene>
<comment type="similarity">
    <text evidence="2 12">Belongs to the class-I aminoacyl-tRNA synthetase family.</text>
</comment>
<dbReference type="PANTHER" id="PTHR11956:SF5">
    <property type="entry name" value="ARGININE--TRNA LIGASE, CYTOPLASMIC"/>
    <property type="match status" value="1"/>
</dbReference>
<dbReference type="CDD" id="cd00671">
    <property type="entry name" value="ArgRS_core"/>
    <property type="match status" value="1"/>
</dbReference>
<dbReference type="GO" id="GO:0005524">
    <property type="term" value="F:ATP binding"/>
    <property type="evidence" value="ECO:0007669"/>
    <property type="project" value="UniProtKB-KW"/>
</dbReference>
<dbReference type="EC" id="6.1.1.19" evidence="3"/>
<dbReference type="Gene3D" id="1.10.730.10">
    <property type="entry name" value="Isoleucyl-tRNA Synthetase, Domain 1"/>
    <property type="match status" value="1"/>
</dbReference>